<dbReference type="Proteomes" id="UP000008810">
    <property type="component" value="Chromosome 2"/>
</dbReference>
<evidence type="ECO:0000313" key="3">
    <source>
        <dbReference type="EnsemblPlants" id="KQK02453"/>
    </source>
</evidence>
<dbReference type="AlphaFoldDB" id="A0A0Q3FW82"/>
<gene>
    <name evidence="2" type="ORF">BRADI_2g01535v3</name>
</gene>
<evidence type="ECO:0000313" key="2">
    <source>
        <dbReference type="EMBL" id="KQK02453.1"/>
    </source>
</evidence>
<evidence type="ECO:0000313" key="4">
    <source>
        <dbReference type="Proteomes" id="UP000008810"/>
    </source>
</evidence>
<sequence>MYPQEGYCSSNQSTPALIQSRMGNHPSTTWQKQMKEVTEAQG</sequence>
<accession>A0A0Q3FW82</accession>
<dbReference type="Gramene" id="KQK02453">
    <property type="protein sequence ID" value="KQK02453"/>
    <property type="gene ID" value="BRADI_2g01535v3"/>
</dbReference>
<reference evidence="2 3" key="1">
    <citation type="journal article" date="2010" name="Nature">
        <title>Genome sequencing and analysis of the model grass Brachypodium distachyon.</title>
        <authorList>
            <consortium name="International Brachypodium Initiative"/>
        </authorList>
    </citation>
    <scope>NUCLEOTIDE SEQUENCE [LARGE SCALE GENOMIC DNA]</scope>
    <source>
        <strain evidence="2 3">Bd21</strain>
    </source>
</reference>
<keyword evidence="4" id="KW-1185">Reference proteome</keyword>
<proteinExistence type="predicted"/>
<feature type="region of interest" description="Disordered" evidence="1">
    <location>
        <begin position="1"/>
        <end position="42"/>
    </location>
</feature>
<name>A0A0Q3FW82_BRADI</name>
<protein>
    <submittedName>
        <fullName evidence="2 3">Uncharacterized protein</fullName>
    </submittedName>
</protein>
<dbReference type="EnsemblPlants" id="KQK02453">
    <property type="protein sequence ID" value="KQK02453"/>
    <property type="gene ID" value="BRADI_2g01535v3"/>
</dbReference>
<reference evidence="3" key="3">
    <citation type="submission" date="2018-08" db="UniProtKB">
        <authorList>
            <consortium name="EnsemblPlants"/>
        </authorList>
    </citation>
    <scope>IDENTIFICATION</scope>
    <source>
        <strain evidence="3">cv. Bd21</strain>
    </source>
</reference>
<feature type="compositionally biased region" description="Basic and acidic residues" evidence="1">
    <location>
        <begin position="33"/>
        <end position="42"/>
    </location>
</feature>
<dbReference type="EMBL" id="CM000881">
    <property type="protein sequence ID" value="KQK02453.1"/>
    <property type="molecule type" value="Genomic_DNA"/>
</dbReference>
<organism evidence="2">
    <name type="scientific">Brachypodium distachyon</name>
    <name type="common">Purple false brome</name>
    <name type="synonym">Trachynia distachya</name>
    <dbReference type="NCBI Taxonomy" id="15368"/>
    <lineage>
        <taxon>Eukaryota</taxon>
        <taxon>Viridiplantae</taxon>
        <taxon>Streptophyta</taxon>
        <taxon>Embryophyta</taxon>
        <taxon>Tracheophyta</taxon>
        <taxon>Spermatophyta</taxon>
        <taxon>Magnoliopsida</taxon>
        <taxon>Liliopsida</taxon>
        <taxon>Poales</taxon>
        <taxon>Poaceae</taxon>
        <taxon>BOP clade</taxon>
        <taxon>Pooideae</taxon>
        <taxon>Stipodae</taxon>
        <taxon>Brachypodieae</taxon>
        <taxon>Brachypodium</taxon>
    </lineage>
</organism>
<feature type="compositionally biased region" description="Polar residues" evidence="1">
    <location>
        <begin position="7"/>
        <end position="32"/>
    </location>
</feature>
<evidence type="ECO:0000256" key="1">
    <source>
        <dbReference type="SAM" id="MobiDB-lite"/>
    </source>
</evidence>
<reference evidence="2" key="2">
    <citation type="submission" date="2017-06" db="EMBL/GenBank/DDBJ databases">
        <title>WGS assembly of Brachypodium distachyon.</title>
        <authorList>
            <consortium name="The International Brachypodium Initiative"/>
            <person name="Lucas S."/>
            <person name="Harmon-Smith M."/>
            <person name="Lail K."/>
            <person name="Tice H."/>
            <person name="Grimwood J."/>
            <person name="Bruce D."/>
            <person name="Barry K."/>
            <person name="Shu S."/>
            <person name="Lindquist E."/>
            <person name="Wang M."/>
            <person name="Pitluck S."/>
            <person name="Vogel J.P."/>
            <person name="Garvin D.F."/>
            <person name="Mockler T.C."/>
            <person name="Schmutz J."/>
            <person name="Rokhsar D."/>
            <person name="Bevan M.W."/>
        </authorList>
    </citation>
    <scope>NUCLEOTIDE SEQUENCE</scope>
    <source>
        <strain evidence="2">Bd21</strain>
    </source>
</reference>
<dbReference type="InParanoid" id="A0A0Q3FW82"/>